<feature type="region of interest" description="Disordered" evidence="1">
    <location>
        <begin position="1"/>
        <end position="36"/>
    </location>
</feature>
<dbReference type="STRING" id="659014.SAMN04487996_107118"/>
<evidence type="ECO:0000313" key="3">
    <source>
        <dbReference type="Proteomes" id="UP000198748"/>
    </source>
</evidence>
<name>A0A1G7G466_9BACT</name>
<dbReference type="EMBL" id="FNAN01000007">
    <property type="protein sequence ID" value="SDE82966.1"/>
    <property type="molecule type" value="Genomic_DNA"/>
</dbReference>
<reference evidence="3" key="1">
    <citation type="submission" date="2016-10" db="EMBL/GenBank/DDBJ databases">
        <authorList>
            <person name="Varghese N."/>
            <person name="Submissions S."/>
        </authorList>
    </citation>
    <scope>NUCLEOTIDE SEQUENCE [LARGE SCALE GENOMIC DNA]</scope>
    <source>
        <strain evidence="3">DSM 25329</strain>
    </source>
</reference>
<dbReference type="AlphaFoldDB" id="A0A1G7G466"/>
<keyword evidence="3" id="KW-1185">Reference proteome</keyword>
<proteinExistence type="predicted"/>
<protein>
    <submittedName>
        <fullName evidence="2">Phage terminase, small subunit, putative, P27 family</fullName>
    </submittedName>
</protein>
<evidence type="ECO:0000256" key="1">
    <source>
        <dbReference type="SAM" id="MobiDB-lite"/>
    </source>
</evidence>
<dbReference type="OrthoDB" id="6010489at2"/>
<evidence type="ECO:0000313" key="2">
    <source>
        <dbReference type="EMBL" id="SDE82966.1"/>
    </source>
</evidence>
<gene>
    <name evidence="2" type="ORF">SAMN04487996_107118</name>
</gene>
<dbReference type="InterPro" id="IPR006448">
    <property type="entry name" value="Phage_term_ssu_P27"/>
</dbReference>
<organism evidence="2 3">
    <name type="scientific">Dyadobacter soli</name>
    <dbReference type="NCBI Taxonomy" id="659014"/>
    <lineage>
        <taxon>Bacteria</taxon>
        <taxon>Pseudomonadati</taxon>
        <taxon>Bacteroidota</taxon>
        <taxon>Cytophagia</taxon>
        <taxon>Cytophagales</taxon>
        <taxon>Spirosomataceae</taxon>
        <taxon>Dyadobacter</taxon>
    </lineage>
</organism>
<dbReference type="Proteomes" id="UP000198748">
    <property type="component" value="Unassembled WGS sequence"/>
</dbReference>
<sequence>MAGRKPKATDTLRAQGTYRKDRHKDRIDPNKALSPSPVDWLTDEEKEVWAQWHEYLQRNDILKETDEVAFGMLCKIFVRVQKLSKTLPGPTKFVINHKSDSGASVKKRNPLYDVLSDSENKLLKLLTEFGMTPVSRARVKSAIKEKKNPIGALRNRLNGEED</sequence>
<accession>A0A1G7G466</accession>
<dbReference type="Pfam" id="PF05119">
    <property type="entry name" value="Terminase_4"/>
    <property type="match status" value="1"/>
</dbReference>
<dbReference type="NCBIfam" id="TIGR01558">
    <property type="entry name" value="sm_term_P27"/>
    <property type="match status" value="1"/>
</dbReference>
<dbReference type="RefSeq" id="WP_090150160.1">
    <property type="nucleotide sequence ID" value="NZ_FNAN01000007.1"/>
</dbReference>